<dbReference type="EC" id="2.7.10.2" evidence="2"/>
<evidence type="ECO:0000256" key="5">
    <source>
        <dbReference type="ARBA" id="ARBA00022777"/>
    </source>
</evidence>
<evidence type="ECO:0000256" key="8">
    <source>
        <dbReference type="ARBA" id="ARBA00051245"/>
    </source>
</evidence>
<evidence type="ECO:0000256" key="3">
    <source>
        <dbReference type="ARBA" id="ARBA00022679"/>
    </source>
</evidence>
<dbReference type="NCBIfam" id="TIGR01007">
    <property type="entry name" value="eps_fam"/>
    <property type="match status" value="1"/>
</dbReference>
<feature type="transmembrane region" description="Helical" evidence="11">
    <location>
        <begin position="47"/>
        <end position="65"/>
    </location>
</feature>
<proteinExistence type="inferred from homology"/>
<evidence type="ECO:0000313" key="14">
    <source>
        <dbReference type="Proteomes" id="UP000600139"/>
    </source>
</evidence>
<evidence type="ECO:0000256" key="6">
    <source>
        <dbReference type="ARBA" id="ARBA00022840"/>
    </source>
</evidence>
<dbReference type="Gene3D" id="3.40.50.300">
    <property type="entry name" value="P-loop containing nucleotide triphosphate hydrolases"/>
    <property type="match status" value="1"/>
</dbReference>
<comment type="similarity">
    <text evidence="1">Belongs to the CpsD/CapB family.</text>
</comment>
<keyword evidence="14" id="KW-1185">Reference proteome</keyword>
<dbReference type="InterPro" id="IPR025669">
    <property type="entry name" value="AAA_dom"/>
</dbReference>
<dbReference type="InterPro" id="IPR005702">
    <property type="entry name" value="Wzc-like_C"/>
</dbReference>
<evidence type="ECO:0000256" key="7">
    <source>
        <dbReference type="ARBA" id="ARBA00023137"/>
    </source>
</evidence>
<feature type="compositionally biased region" description="Acidic residues" evidence="10">
    <location>
        <begin position="13"/>
        <end position="23"/>
    </location>
</feature>
<protein>
    <recommendedName>
        <fullName evidence="2">non-specific protein-tyrosine kinase</fullName>
        <ecNumber evidence="2">2.7.10.2</ecNumber>
    </recommendedName>
</protein>
<dbReference type="InterPro" id="IPR027417">
    <property type="entry name" value="P-loop_NTPase"/>
</dbReference>
<dbReference type="GO" id="GO:0004715">
    <property type="term" value="F:non-membrane spanning protein tyrosine kinase activity"/>
    <property type="evidence" value="ECO:0007669"/>
    <property type="project" value="UniProtKB-EC"/>
</dbReference>
<feature type="domain" description="AAA" evidence="12">
    <location>
        <begin position="513"/>
        <end position="630"/>
    </location>
</feature>
<keyword evidence="3 13" id="KW-0808">Transferase</keyword>
<dbReference type="Pfam" id="PF13614">
    <property type="entry name" value="AAA_31"/>
    <property type="match status" value="1"/>
</dbReference>
<evidence type="ECO:0000256" key="11">
    <source>
        <dbReference type="SAM" id="Phobius"/>
    </source>
</evidence>
<evidence type="ECO:0000259" key="12">
    <source>
        <dbReference type="Pfam" id="PF13614"/>
    </source>
</evidence>
<keyword evidence="6" id="KW-0067">ATP-binding</keyword>
<dbReference type="AlphaFoldDB" id="A0A934R549"/>
<dbReference type="EMBL" id="JAENIK010000012">
    <property type="protein sequence ID" value="MBK1817346.1"/>
    <property type="molecule type" value="Genomic_DNA"/>
</dbReference>
<keyword evidence="4" id="KW-0547">Nucleotide-binding</keyword>
<dbReference type="GO" id="GO:0005524">
    <property type="term" value="F:ATP binding"/>
    <property type="evidence" value="ECO:0007669"/>
    <property type="project" value="UniProtKB-KW"/>
</dbReference>
<evidence type="ECO:0000256" key="4">
    <source>
        <dbReference type="ARBA" id="ARBA00022741"/>
    </source>
</evidence>
<dbReference type="PANTHER" id="PTHR32309">
    <property type="entry name" value="TYROSINE-PROTEIN KINASE"/>
    <property type="match status" value="1"/>
</dbReference>
<keyword evidence="11" id="KW-1133">Transmembrane helix</keyword>
<name>A0A934R549_9BACT</name>
<dbReference type="PANTHER" id="PTHR32309:SF13">
    <property type="entry name" value="FERRIC ENTEROBACTIN TRANSPORT PROTEIN FEPE"/>
    <property type="match status" value="1"/>
</dbReference>
<dbReference type="Proteomes" id="UP000600139">
    <property type="component" value="Unassembled WGS sequence"/>
</dbReference>
<keyword evidence="11" id="KW-0472">Membrane</keyword>
<keyword evidence="7" id="KW-0829">Tyrosine-protein kinase</keyword>
<keyword evidence="5" id="KW-0418">Kinase</keyword>
<reference evidence="13" key="1">
    <citation type="submission" date="2021-01" db="EMBL/GenBank/DDBJ databases">
        <title>Modified the classification status of verrucomicrobia.</title>
        <authorList>
            <person name="Feng X."/>
        </authorList>
    </citation>
    <scope>NUCLEOTIDE SEQUENCE</scope>
    <source>
        <strain evidence="13">JCM 18052</strain>
    </source>
</reference>
<dbReference type="RefSeq" id="WP_200352290.1">
    <property type="nucleotide sequence ID" value="NZ_BAABHZ010000001.1"/>
</dbReference>
<sequence>MPPSHRSRRQSLEMDDFEDDDMEGGGFERQAGQEKLKQLAQDLIGRWHWIALGLILGVLGSYYYISKAPKIYQTRSTLLIKQQTTAVISSGQEDEMDLRSLEAMNTVAERIRRPELMQKVASRPEILSMPGLIPKKVDWLPAWASGWMKDGASGNSQTETVPTTEALAGAISSWTNISIRKGTRLLDISVTHQRPQVAKVVADAIAMEYQAELTGARSDKGSSSMQILTDESESARVRLQTAQNALANYQRALVTLKELEGKELNNAELARRYLPKHPRMVAADAELNAHKTRFLAEFDSARNSTADREYWNTHDKEWQDAAGDESAKLLTARRLLLARGTVLEREIESQNSVFNSVLTRIQESDINRQGVESEMDISSLASLPGGPISPIPSKILALGSVGGLAMGTLIAMFFVRLDNKVHTVAQVERETGLPVLAAVSEINITKVLASIKRKPDTADGHEARKLWHPLLLFRDGLTSTTYAEMFRVLRASVSLLGDEKKRRISLFSSALPGEGKTMVSSNFALASAQQGKRTLLVDLDLRKPAVHKVFGLKRDSHTKGVTDVLSGQAKFEEAVFSETGAENLYMMLAGKTAPNPGELLNSSILEEFLQTALKYFDLVVLDSAPLLAVPDTRIVAPLADNFCLVVRGDYVPKAAVRRVVSLLDHDHNLPSGVVFNGFSEKRRLIGQNYSYGNYATSKYGNAYRYGYGSYGSYGSDEKE</sequence>
<dbReference type="SUPFAM" id="SSF52540">
    <property type="entry name" value="P-loop containing nucleoside triphosphate hydrolases"/>
    <property type="match status" value="1"/>
</dbReference>
<evidence type="ECO:0000256" key="1">
    <source>
        <dbReference type="ARBA" id="ARBA00007316"/>
    </source>
</evidence>
<feature type="coiled-coil region" evidence="9">
    <location>
        <begin position="225"/>
        <end position="262"/>
    </location>
</feature>
<comment type="catalytic activity">
    <reaction evidence="8">
        <text>L-tyrosyl-[protein] + ATP = O-phospho-L-tyrosyl-[protein] + ADP + H(+)</text>
        <dbReference type="Rhea" id="RHEA:10596"/>
        <dbReference type="Rhea" id="RHEA-COMP:10136"/>
        <dbReference type="Rhea" id="RHEA-COMP:20101"/>
        <dbReference type="ChEBI" id="CHEBI:15378"/>
        <dbReference type="ChEBI" id="CHEBI:30616"/>
        <dbReference type="ChEBI" id="CHEBI:46858"/>
        <dbReference type="ChEBI" id="CHEBI:61978"/>
        <dbReference type="ChEBI" id="CHEBI:456216"/>
        <dbReference type="EC" id="2.7.10.2"/>
    </reaction>
</comment>
<dbReference type="InterPro" id="IPR050445">
    <property type="entry name" value="Bact_polysacc_biosynth/exp"/>
</dbReference>
<dbReference type="GO" id="GO:0005886">
    <property type="term" value="C:plasma membrane"/>
    <property type="evidence" value="ECO:0007669"/>
    <property type="project" value="TreeGrafter"/>
</dbReference>
<evidence type="ECO:0000313" key="13">
    <source>
        <dbReference type="EMBL" id="MBK1817346.1"/>
    </source>
</evidence>
<evidence type="ECO:0000256" key="2">
    <source>
        <dbReference type="ARBA" id="ARBA00011903"/>
    </source>
</evidence>
<keyword evidence="9" id="KW-0175">Coiled coil</keyword>
<accession>A0A934R549</accession>
<gene>
    <name evidence="13" type="ORF">JIN84_17125</name>
</gene>
<comment type="caution">
    <text evidence="13">The sequence shown here is derived from an EMBL/GenBank/DDBJ whole genome shotgun (WGS) entry which is preliminary data.</text>
</comment>
<organism evidence="13 14">
    <name type="scientific">Luteolibacter yonseiensis</name>
    <dbReference type="NCBI Taxonomy" id="1144680"/>
    <lineage>
        <taxon>Bacteria</taxon>
        <taxon>Pseudomonadati</taxon>
        <taxon>Verrucomicrobiota</taxon>
        <taxon>Verrucomicrobiia</taxon>
        <taxon>Verrucomicrobiales</taxon>
        <taxon>Verrucomicrobiaceae</taxon>
        <taxon>Luteolibacter</taxon>
    </lineage>
</organism>
<dbReference type="CDD" id="cd05387">
    <property type="entry name" value="BY-kinase"/>
    <property type="match status" value="1"/>
</dbReference>
<keyword evidence="11" id="KW-0812">Transmembrane</keyword>
<evidence type="ECO:0000256" key="10">
    <source>
        <dbReference type="SAM" id="MobiDB-lite"/>
    </source>
</evidence>
<evidence type="ECO:0000256" key="9">
    <source>
        <dbReference type="SAM" id="Coils"/>
    </source>
</evidence>
<feature type="region of interest" description="Disordered" evidence="10">
    <location>
        <begin position="1"/>
        <end position="26"/>
    </location>
</feature>